<feature type="compositionally biased region" description="Polar residues" evidence="2">
    <location>
        <begin position="228"/>
        <end position="248"/>
    </location>
</feature>
<accession>A0A1I8BL73</accession>
<feature type="coiled-coil region" evidence="1">
    <location>
        <begin position="8"/>
        <end position="57"/>
    </location>
</feature>
<evidence type="ECO:0000313" key="4">
    <source>
        <dbReference type="WBParaSite" id="MhA1_Contig312.frz3.gene6"/>
    </source>
</evidence>
<proteinExistence type="predicted"/>
<evidence type="ECO:0000256" key="1">
    <source>
        <dbReference type="SAM" id="Coils"/>
    </source>
</evidence>
<dbReference type="WBParaSite" id="MhA1_Contig312.frz3.gene6">
    <property type="protein sequence ID" value="MhA1_Contig312.frz3.gene6"/>
    <property type="gene ID" value="MhA1_Contig312.frz3.gene6"/>
</dbReference>
<organism evidence="3 4">
    <name type="scientific">Meloidogyne hapla</name>
    <name type="common">Root-knot nematode worm</name>
    <dbReference type="NCBI Taxonomy" id="6305"/>
    <lineage>
        <taxon>Eukaryota</taxon>
        <taxon>Metazoa</taxon>
        <taxon>Ecdysozoa</taxon>
        <taxon>Nematoda</taxon>
        <taxon>Chromadorea</taxon>
        <taxon>Rhabditida</taxon>
        <taxon>Tylenchina</taxon>
        <taxon>Tylenchomorpha</taxon>
        <taxon>Tylenchoidea</taxon>
        <taxon>Meloidogynidae</taxon>
        <taxon>Meloidogyninae</taxon>
        <taxon>Meloidogyne</taxon>
    </lineage>
</organism>
<protein>
    <submittedName>
        <fullName evidence="4">Uncharacterized protein</fullName>
    </submittedName>
</protein>
<feature type="region of interest" description="Disordered" evidence="2">
    <location>
        <begin position="315"/>
        <end position="337"/>
    </location>
</feature>
<reference evidence="4" key="1">
    <citation type="submission" date="2016-11" db="UniProtKB">
        <authorList>
            <consortium name="WormBaseParasite"/>
        </authorList>
    </citation>
    <scope>IDENTIFICATION</scope>
</reference>
<feature type="compositionally biased region" description="Basic and acidic residues" evidence="2">
    <location>
        <begin position="271"/>
        <end position="282"/>
    </location>
</feature>
<evidence type="ECO:0000256" key="2">
    <source>
        <dbReference type="SAM" id="MobiDB-lite"/>
    </source>
</evidence>
<evidence type="ECO:0000313" key="3">
    <source>
        <dbReference type="Proteomes" id="UP000095281"/>
    </source>
</evidence>
<sequence length="364" mass="41829">MAPWQALLEKYNRALHTMESEERELSRIKQKSEQQLLDRFESMHRQLNCKLNSMEAKFDGMVQALGFVSSVIPEETNHFCGDILIGGSSQQHMHQTEMPIYGRGANNTNCDTYSPAIRHLFGQFTNHNTIIEREANIREQGYREFCCDDSTIITTNSDSTTTIIKSYPQKHYHPPQPYYNSYNNNYSNYSSRYESSTPYYGSRPYNYKNKRRSGYSPIEQRNKFFGGSSRSNTPNNFGDGTNSNSIIINPNLDKRQNGTFGASSRQRRKANVKEQGKGDSSKEVQVQKGKQIINENEDVLKKLREWTTRSALLSYTASEDEYDDSSEAEGDARKEIKGNVSDKIENWRDKTKIPKEKEGGLFDD</sequence>
<feature type="compositionally biased region" description="Acidic residues" evidence="2">
    <location>
        <begin position="318"/>
        <end position="329"/>
    </location>
</feature>
<keyword evidence="3" id="KW-1185">Reference proteome</keyword>
<keyword evidence="1" id="KW-0175">Coiled coil</keyword>
<name>A0A1I8BL73_MELHA</name>
<dbReference type="AlphaFoldDB" id="A0A1I8BL73"/>
<dbReference type="Proteomes" id="UP000095281">
    <property type="component" value="Unplaced"/>
</dbReference>
<feature type="region of interest" description="Disordered" evidence="2">
    <location>
        <begin position="192"/>
        <end position="287"/>
    </location>
</feature>